<evidence type="ECO:0000313" key="2">
    <source>
        <dbReference type="Proteomes" id="UP000030008"/>
    </source>
</evidence>
<accession>A0A099I0B6</accession>
<evidence type="ECO:0008006" key="3">
    <source>
        <dbReference type="Google" id="ProtNLM"/>
    </source>
</evidence>
<protein>
    <recommendedName>
        <fullName evidence="3">Transposase</fullName>
    </recommendedName>
</protein>
<dbReference type="Proteomes" id="UP000030008">
    <property type="component" value="Unassembled WGS sequence"/>
</dbReference>
<sequence length="130" mass="14766">GWYVKFPKAVLQAGCVRDRYDLGKMDLHEQKLKEVRLIPNGDTIKLEIVCEIEIMEPTITIHEATRVAGIDIGVDNLMAIAFTSGHHPVLIKGNEIKAVNQFYNKQIAHYRSLLRTGKKDSKGIHQTKRM</sequence>
<feature type="non-terminal residue" evidence="1">
    <location>
        <position position="1"/>
    </location>
</feature>
<dbReference type="EMBL" id="JQIF01000134">
    <property type="protein sequence ID" value="KGJ51175.1"/>
    <property type="molecule type" value="Genomic_DNA"/>
</dbReference>
<dbReference type="AlphaFoldDB" id="A0A099I0B6"/>
<evidence type="ECO:0000313" key="1">
    <source>
        <dbReference type="EMBL" id="KGJ51175.1"/>
    </source>
</evidence>
<proteinExistence type="predicted"/>
<organism evidence="1 2">
    <name type="scientific">Clostridium innocuum</name>
    <dbReference type="NCBI Taxonomy" id="1522"/>
    <lineage>
        <taxon>Bacteria</taxon>
        <taxon>Bacillati</taxon>
        <taxon>Bacillota</taxon>
        <taxon>Clostridia</taxon>
        <taxon>Eubacteriales</taxon>
        <taxon>Clostridiaceae</taxon>
        <taxon>Clostridium</taxon>
    </lineage>
</organism>
<reference evidence="1 2" key="1">
    <citation type="submission" date="2014-08" db="EMBL/GenBank/DDBJ databases">
        <title>Clostridium innocuum, an unnegligible vancomycin-resistant pathogen causing extra-intestinal infections.</title>
        <authorList>
            <person name="Feng Y."/>
            <person name="Chiu C.-H."/>
        </authorList>
    </citation>
    <scope>NUCLEOTIDE SEQUENCE [LARGE SCALE GENOMIC DNA]</scope>
    <source>
        <strain evidence="1 2">AN88</strain>
    </source>
</reference>
<comment type="caution">
    <text evidence="1">The sequence shown here is derived from an EMBL/GenBank/DDBJ whole genome shotgun (WGS) entry which is preliminary data.</text>
</comment>
<name>A0A099I0B6_CLOIN</name>
<gene>
    <name evidence="1" type="ORF">CIAN88_22050</name>
</gene>
<feature type="non-terminal residue" evidence="1">
    <location>
        <position position="130"/>
    </location>
</feature>